<dbReference type="Gene3D" id="1.10.533.10">
    <property type="entry name" value="Death Domain, Fas"/>
    <property type="match status" value="1"/>
</dbReference>
<dbReference type="PANTHER" id="PTHR13265:SF0">
    <property type="entry name" value="HPR1"/>
    <property type="match status" value="1"/>
</dbReference>
<name>A0A553ND93_TIGCA</name>
<feature type="region of interest" description="Disordered" evidence="1">
    <location>
        <begin position="390"/>
        <end position="413"/>
    </location>
</feature>
<gene>
    <name evidence="3" type="ORF">TCAL_11711</name>
</gene>
<dbReference type="Pfam" id="PF11957">
    <property type="entry name" value="efThoc1"/>
    <property type="match status" value="1"/>
</dbReference>
<evidence type="ECO:0000313" key="3">
    <source>
        <dbReference type="EMBL" id="TRY63385.1"/>
    </source>
</evidence>
<evidence type="ECO:0000313" key="4">
    <source>
        <dbReference type="Proteomes" id="UP000318571"/>
    </source>
</evidence>
<dbReference type="Proteomes" id="UP000318571">
    <property type="component" value="Chromosome 10"/>
</dbReference>
<dbReference type="Pfam" id="PF00531">
    <property type="entry name" value="Death"/>
    <property type="match status" value="1"/>
</dbReference>
<feature type="domain" description="Death" evidence="2">
    <location>
        <begin position="588"/>
        <end position="671"/>
    </location>
</feature>
<dbReference type="EMBL" id="VCGU01000458">
    <property type="protein sequence ID" value="TRY63385.1"/>
    <property type="molecule type" value="Genomic_DNA"/>
</dbReference>
<dbReference type="CDD" id="cd01670">
    <property type="entry name" value="Death"/>
    <property type="match status" value="1"/>
</dbReference>
<reference evidence="3 4" key="1">
    <citation type="journal article" date="2018" name="Nat. Ecol. Evol.">
        <title>Genomic signatures of mitonuclear coevolution across populations of Tigriopus californicus.</title>
        <authorList>
            <person name="Barreto F.S."/>
            <person name="Watson E.T."/>
            <person name="Lima T.G."/>
            <person name="Willett C.S."/>
            <person name="Edmands S."/>
            <person name="Li W."/>
            <person name="Burton R.S."/>
        </authorList>
    </citation>
    <scope>NUCLEOTIDE SEQUENCE [LARGE SCALE GENOMIC DNA]</scope>
    <source>
        <strain evidence="3 4">San Diego</strain>
    </source>
</reference>
<dbReference type="AlphaFoldDB" id="A0A553ND93"/>
<dbReference type="OrthoDB" id="10257415at2759"/>
<dbReference type="GO" id="GO:0000445">
    <property type="term" value="C:THO complex part of transcription export complex"/>
    <property type="evidence" value="ECO:0007669"/>
    <property type="project" value="TreeGrafter"/>
</dbReference>
<accession>A0A553ND93</accession>
<feature type="region of interest" description="Disordered" evidence="1">
    <location>
        <begin position="522"/>
        <end position="585"/>
    </location>
</feature>
<dbReference type="InterPro" id="IPR011029">
    <property type="entry name" value="DEATH-like_dom_sf"/>
</dbReference>
<sequence length="673" mass="76308">MAPIPSQSAALTKQFQTLLVTALSQSTPSTAESEAQLKAGHDKIQGDGELKRMCLDSAFRQTLTQHVINPASEPDLSQCQKLVDLAIVAARLDLCAPTVPIVVLSDVFDLLTLEHCHALFGCVEDNVKIWREARFFPVIKNNLLRICNDMLRRLSRTQNTAFCGRILVFLAKFFPFSDRSGLNVISEFNLDNVTVFSESSEEFDARREDSVVIEEDGKNLNIDYALYRKFWQLQDFFRNPIQCYEKLKWKTFSTYANDVLSTFQSFKLDAVSGKRKHENAIDKVDEQYFAKYLTNQNLLQLQLSDSNFRRYILIQFLILFQYLQSTVKFKSDTDVLSDEQTRWVQNSTSRIYTLMRETPPEGHAFAKSIQHILNRGKQWNAWKNEGCKSFREDTTKENGQSNGGLKRPHRKRQLGREICQATAAKRFIMGNKNLTDLWNLYPDNLDACAASERDFLPGLEEYFEEALEQLKPENQVEEDYKKVNDGSWGWRALRLLAKKSPHFFTHGNNPIARLPDYLQQMLGKMGGSQSNGAPSTANLKDNPNAVAPNPLTKRADEVDPPNDSKGVTGDDDDENNGTGGKVGPDLCTETMLEKLAVKVGKYWKKMAPKLGVADEAVAKIGQEDGEDKDRCLKLFKQWIEIEAEGATVDEMIYILEGLKMKPLAEGILFTKAE</sequence>
<evidence type="ECO:0000259" key="2">
    <source>
        <dbReference type="PROSITE" id="PS50017"/>
    </source>
</evidence>
<organism evidence="3 4">
    <name type="scientific">Tigriopus californicus</name>
    <name type="common">Marine copepod</name>
    <dbReference type="NCBI Taxonomy" id="6832"/>
    <lineage>
        <taxon>Eukaryota</taxon>
        <taxon>Metazoa</taxon>
        <taxon>Ecdysozoa</taxon>
        <taxon>Arthropoda</taxon>
        <taxon>Crustacea</taxon>
        <taxon>Multicrustacea</taxon>
        <taxon>Hexanauplia</taxon>
        <taxon>Copepoda</taxon>
        <taxon>Harpacticoida</taxon>
        <taxon>Harpacticidae</taxon>
        <taxon>Tigriopus</taxon>
    </lineage>
</organism>
<dbReference type="InterPro" id="IPR021861">
    <property type="entry name" value="THO_THOC1"/>
</dbReference>
<proteinExistence type="predicted"/>
<protein>
    <recommendedName>
        <fullName evidence="2">Death domain-containing protein</fullName>
    </recommendedName>
</protein>
<evidence type="ECO:0000256" key="1">
    <source>
        <dbReference type="SAM" id="MobiDB-lite"/>
    </source>
</evidence>
<dbReference type="OMA" id="LQREEMW"/>
<dbReference type="GO" id="GO:0006406">
    <property type="term" value="P:mRNA export from nucleus"/>
    <property type="evidence" value="ECO:0007669"/>
    <property type="project" value="TreeGrafter"/>
</dbReference>
<dbReference type="PROSITE" id="PS50017">
    <property type="entry name" value="DEATH_DOMAIN"/>
    <property type="match status" value="1"/>
</dbReference>
<dbReference type="SUPFAM" id="SSF47986">
    <property type="entry name" value="DEATH domain"/>
    <property type="match status" value="1"/>
</dbReference>
<dbReference type="PANTHER" id="PTHR13265">
    <property type="entry name" value="THO COMPLEX SUBUNIT 1"/>
    <property type="match status" value="1"/>
</dbReference>
<dbReference type="InterPro" id="IPR000488">
    <property type="entry name" value="Death_dom"/>
</dbReference>
<feature type="compositionally biased region" description="Polar residues" evidence="1">
    <location>
        <begin position="527"/>
        <end position="541"/>
    </location>
</feature>
<comment type="caution">
    <text evidence="3">The sequence shown here is derived from an EMBL/GenBank/DDBJ whole genome shotgun (WGS) entry which is preliminary data.</text>
</comment>
<dbReference type="STRING" id="6832.A0A553ND93"/>
<dbReference type="GO" id="GO:0007165">
    <property type="term" value="P:signal transduction"/>
    <property type="evidence" value="ECO:0007669"/>
    <property type="project" value="InterPro"/>
</dbReference>
<keyword evidence="4" id="KW-1185">Reference proteome</keyword>